<evidence type="ECO:0000313" key="2">
    <source>
        <dbReference type="Proteomes" id="UP001187471"/>
    </source>
</evidence>
<proteinExistence type="predicted"/>
<gene>
    <name evidence="1" type="ORF">RJ640_007339</name>
</gene>
<organism evidence="1 2">
    <name type="scientific">Escallonia rubra</name>
    <dbReference type="NCBI Taxonomy" id="112253"/>
    <lineage>
        <taxon>Eukaryota</taxon>
        <taxon>Viridiplantae</taxon>
        <taxon>Streptophyta</taxon>
        <taxon>Embryophyta</taxon>
        <taxon>Tracheophyta</taxon>
        <taxon>Spermatophyta</taxon>
        <taxon>Magnoliopsida</taxon>
        <taxon>eudicotyledons</taxon>
        <taxon>Gunneridae</taxon>
        <taxon>Pentapetalae</taxon>
        <taxon>asterids</taxon>
        <taxon>campanulids</taxon>
        <taxon>Escalloniales</taxon>
        <taxon>Escalloniaceae</taxon>
        <taxon>Escallonia</taxon>
    </lineage>
</organism>
<dbReference type="AlphaFoldDB" id="A0AA88UW96"/>
<evidence type="ECO:0000313" key="1">
    <source>
        <dbReference type="EMBL" id="KAK2992957.1"/>
    </source>
</evidence>
<protein>
    <submittedName>
        <fullName evidence="1">Uncharacterized protein</fullName>
    </submittedName>
</protein>
<dbReference type="Proteomes" id="UP001187471">
    <property type="component" value="Unassembled WGS sequence"/>
</dbReference>
<dbReference type="EMBL" id="JAVXUO010000362">
    <property type="protein sequence ID" value="KAK2992957.1"/>
    <property type="molecule type" value="Genomic_DNA"/>
</dbReference>
<reference evidence="1" key="1">
    <citation type="submission" date="2022-12" db="EMBL/GenBank/DDBJ databases">
        <title>Draft genome assemblies for two species of Escallonia (Escalloniales).</title>
        <authorList>
            <person name="Chanderbali A."/>
            <person name="Dervinis C."/>
            <person name="Anghel I."/>
            <person name="Soltis D."/>
            <person name="Soltis P."/>
            <person name="Zapata F."/>
        </authorList>
    </citation>
    <scope>NUCLEOTIDE SEQUENCE</scope>
    <source>
        <strain evidence="1">UCBG92.1500</strain>
        <tissue evidence="1">Leaf</tissue>
    </source>
</reference>
<keyword evidence="2" id="KW-1185">Reference proteome</keyword>
<sequence>MARRGELRCVLLSSSSRIKMLEHDFKISITEHYIISPTIRLKLAKEKDNPQLFDQKTIRHCSIMRSAYCYVGTGTTKKEIGGAEEYIVI</sequence>
<comment type="caution">
    <text evidence="1">The sequence shown here is derived from an EMBL/GenBank/DDBJ whole genome shotgun (WGS) entry which is preliminary data.</text>
</comment>
<accession>A0AA88UW96</accession>
<name>A0AA88UW96_9ASTE</name>